<organism evidence="2 3">
    <name type="scientific">Rubus argutus</name>
    <name type="common">Southern blackberry</name>
    <dbReference type="NCBI Taxonomy" id="59490"/>
    <lineage>
        <taxon>Eukaryota</taxon>
        <taxon>Viridiplantae</taxon>
        <taxon>Streptophyta</taxon>
        <taxon>Embryophyta</taxon>
        <taxon>Tracheophyta</taxon>
        <taxon>Spermatophyta</taxon>
        <taxon>Magnoliopsida</taxon>
        <taxon>eudicotyledons</taxon>
        <taxon>Gunneridae</taxon>
        <taxon>Pentapetalae</taxon>
        <taxon>rosids</taxon>
        <taxon>fabids</taxon>
        <taxon>Rosales</taxon>
        <taxon>Rosaceae</taxon>
        <taxon>Rosoideae</taxon>
        <taxon>Rosoideae incertae sedis</taxon>
        <taxon>Rubus</taxon>
    </lineage>
</organism>
<dbReference type="AlphaFoldDB" id="A0AAW1VPV4"/>
<dbReference type="Proteomes" id="UP001457282">
    <property type="component" value="Unassembled WGS sequence"/>
</dbReference>
<sequence>MLLRASSTELSCQRPHALVTVDVIDLKRPTPVPSSPPCQIEPVLDPLPPPASSSSSLELPVSVAPPAPRPRASLITVGITSPPPCFPSLPNHHKALKPSIPSPPLTHKPRRRPAGLAPSVRCSLPVSVLCQETQSSRRLLRALLLITDSLRPGKQEDEAAGWKRNTAGK</sequence>
<evidence type="ECO:0000313" key="3">
    <source>
        <dbReference type="Proteomes" id="UP001457282"/>
    </source>
</evidence>
<evidence type="ECO:0000256" key="1">
    <source>
        <dbReference type="SAM" id="MobiDB-lite"/>
    </source>
</evidence>
<feature type="compositionally biased region" description="Low complexity" evidence="1">
    <location>
        <begin position="52"/>
        <end position="62"/>
    </location>
</feature>
<accession>A0AAW1VPV4</accession>
<feature type="region of interest" description="Disordered" evidence="1">
    <location>
        <begin position="86"/>
        <end position="117"/>
    </location>
</feature>
<evidence type="ECO:0000313" key="2">
    <source>
        <dbReference type="EMBL" id="KAK9909960.1"/>
    </source>
</evidence>
<keyword evidence="3" id="KW-1185">Reference proteome</keyword>
<dbReference type="EMBL" id="JBEDUW010000007">
    <property type="protein sequence ID" value="KAK9909960.1"/>
    <property type="molecule type" value="Genomic_DNA"/>
</dbReference>
<protein>
    <submittedName>
        <fullName evidence="2">Uncharacterized protein</fullName>
    </submittedName>
</protein>
<feature type="region of interest" description="Disordered" evidence="1">
    <location>
        <begin position="30"/>
        <end position="65"/>
    </location>
</feature>
<gene>
    <name evidence="2" type="ORF">M0R45_033938</name>
</gene>
<proteinExistence type="predicted"/>
<name>A0AAW1VPV4_RUBAR</name>
<reference evidence="2 3" key="1">
    <citation type="journal article" date="2023" name="G3 (Bethesda)">
        <title>A chromosome-length genome assembly and annotation of blackberry (Rubus argutus, cv. 'Hillquist').</title>
        <authorList>
            <person name="Bruna T."/>
            <person name="Aryal R."/>
            <person name="Dudchenko O."/>
            <person name="Sargent D.J."/>
            <person name="Mead D."/>
            <person name="Buti M."/>
            <person name="Cavallini A."/>
            <person name="Hytonen T."/>
            <person name="Andres J."/>
            <person name="Pham M."/>
            <person name="Weisz D."/>
            <person name="Mascagni F."/>
            <person name="Usai G."/>
            <person name="Natali L."/>
            <person name="Bassil N."/>
            <person name="Fernandez G.E."/>
            <person name="Lomsadze A."/>
            <person name="Armour M."/>
            <person name="Olukolu B."/>
            <person name="Poorten T."/>
            <person name="Britton C."/>
            <person name="Davik J."/>
            <person name="Ashrafi H."/>
            <person name="Aiden E.L."/>
            <person name="Borodovsky M."/>
            <person name="Worthington M."/>
        </authorList>
    </citation>
    <scope>NUCLEOTIDE SEQUENCE [LARGE SCALE GENOMIC DNA]</scope>
    <source>
        <strain evidence="2">PI 553951</strain>
    </source>
</reference>
<comment type="caution">
    <text evidence="2">The sequence shown here is derived from an EMBL/GenBank/DDBJ whole genome shotgun (WGS) entry which is preliminary data.</text>
</comment>